<protein>
    <submittedName>
        <fullName evidence="1">Uncharacterized protein</fullName>
    </submittedName>
</protein>
<dbReference type="RefSeq" id="WP_146287615.1">
    <property type="nucleotide sequence ID" value="NZ_BMLP01000005.1"/>
</dbReference>
<comment type="caution">
    <text evidence="1">The sequence shown here is derived from an EMBL/GenBank/DDBJ whole genome shotgun (WGS) entry which is preliminary data.</text>
</comment>
<name>A0A917YL51_9RHOB</name>
<reference evidence="1 2" key="1">
    <citation type="journal article" date="2014" name="Int. J. Syst. Evol. Microbiol.">
        <title>Complete genome sequence of Corynebacterium casei LMG S-19264T (=DSM 44701T), isolated from a smear-ripened cheese.</title>
        <authorList>
            <consortium name="US DOE Joint Genome Institute (JGI-PGF)"/>
            <person name="Walter F."/>
            <person name="Albersmeier A."/>
            <person name="Kalinowski J."/>
            <person name="Ruckert C."/>
        </authorList>
    </citation>
    <scope>NUCLEOTIDE SEQUENCE [LARGE SCALE GENOMIC DNA]</scope>
    <source>
        <strain evidence="1 2">CGMCC 1.7029</strain>
    </source>
</reference>
<organism evidence="1 2">
    <name type="scientific">Gemmobacter aquaticus</name>
    <dbReference type="NCBI Taxonomy" id="490185"/>
    <lineage>
        <taxon>Bacteria</taxon>
        <taxon>Pseudomonadati</taxon>
        <taxon>Pseudomonadota</taxon>
        <taxon>Alphaproteobacteria</taxon>
        <taxon>Rhodobacterales</taxon>
        <taxon>Paracoccaceae</taxon>
        <taxon>Gemmobacter</taxon>
    </lineage>
</organism>
<evidence type="ECO:0000313" key="1">
    <source>
        <dbReference type="EMBL" id="GGO34425.1"/>
    </source>
</evidence>
<sequence>MNIDQNGLDTQLATSCNTLDTLTPAAEAFESLIARLDTLCDAEAALEGAPVGDLAFDRWFQDAEAARTTAISAAAALCDADPLSQMDARMQALGKAFSSMMITADPETYRRLHVFFIAEAAHPRAALQSSAKSMQQFCRLISRLLALLDYLPEDIGLDEANAFDCAFAA</sequence>
<evidence type="ECO:0000313" key="2">
    <source>
        <dbReference type="Proteomes" id="UP000598196"/>
    </source>
</evidence>
<keyword evidence="2" id="KW-1185">Reference proteome</keyword>
<dbReference type="EMBL" id="BMLP01000005">
    <property type="protein sequence ID" value="GGO34425.1"/>
    <property type="molecule type" value="Genomic_DNA"/>
</dbReference>
<dbReference type="AlphaFoldDB" id="A0A917YL51"/>
<accession>A0A917YL51</accession>
<dbReference type="Proteomes" id="UP000598196">
    <property type="component" value="Unassembled WGS sequence"/>
</dbReference>
<gene>
    <name evidence="1" type="ORF">GCM10010991_25180</name>
</gene>
<proteinExistence type="predicted"/>